<gene>
    <name evidence="1" type="ORF">J4Q44_G00203010</name>
</gene>
<proteinExistence type="predicted"/>
<accession>A0AAN8QS21</accession>
<dbReference type="Proteomes" id="UP001356427">
    <property type="component" value="Unassembled WGS sequence"/>
</dbReference>
<evidence type="ECO:0000313" key="1">
    <source>
        <dbReference type="EMBL" id="KAK6308838.1"/>
    </source>
</evidence>
<dbReference type="AlphaFoldDB" id="A0AAN8QS21"/>
<name>A0AAN8QS21_9TELE</name>
<keyword evidence="2" id="KW-1185">Reference proteome</keyword>
<organism evidence="1 2">
    <name type="scientific">Coregonus suidteri</name>
    <dbReference type="NCBI Taxonomy" id="861788"/>
    <lineage>
        <taxon>Eukaryota</taxon>
        <taxon>Metazoa</taxon>
        <taxon>Chordata</taxon>
        <taxon>Craniata</taxon>
        <taxon>Vertebrata</taxon>
        <taxon>Euteleostomi</taxon>
        <taxon>Actinopterygii</taxon>
        <taxon>Neopterygii</taxon>
        <taxon>Teleostei</taxon>
        <taxon>Protacanthopterygii</taxon>
        <taxon>Salmoniformes</taxon>
        <taxon>Salmonidae</taxon>
        <taxon>Coregoninae</taxon>
        <taxon>Coregonus</taxon>
    </lineage>
</organism>
<dbReference type="EMBL" id="JAGTTL010000018">
    <property type="protein sequence ID" value="KAK6308838.1"/>
    <property type="molecule type" value="Genomic_DNA"/>
</dbReference>
<evidence type="ECO:0000313" key="2">
    <source>
        <dbReference type="Proteomes" id="UP001356427"/>
    </source>
</evidence>
<comment type="caution">
    <text evidence="1">The sequence shown here is derived from an EMBL/GenBank/DDBJ whole genome shotgun (WGS) entry which is preliminary data.</text>
</comment>
<protein>
    <submittedName>
        <fullName evidence="1">Uncharacterized protein</fullName>
    </submittedName>
</protein>
<reference evidence="1 2" key="1">
    <citation type="submission" date="2021-04" db="EMBL/GenBank/DDBJ databases">
        <authorList>
            <person name="De Guttry C."/>
            <person name="Zahm M."/>
            <person name="Klopp C."/>
            <person name="Cabau C."/>
            <person name="Louis A."/>
            <person name="Berthelot C."/>
            <person name="Parey E."/>
            <person name="Roest Crollius H."/>
            <person name="Montfort J."/>
            <person name="Robinson-Rechavi M."/>
            <person name="Bucao C."/>
            <person name="Bouchez O."/>
            <person name="Gislard M."/>
            <person name="Lluch J."/>
            <person name="Milhes M."/>
            <person name="Lampietro C."/>
            <person name="Lopez Roques C."/>
            <person name="Donnadieu C."/>
            <person name="Braasch I."/>
            <person name="Desvignes T."/>
            <person name="Postlethwait J."/>
            <person name="Bobe J."/>
            <person name="Wedekind C."/>
            <person name="Guiguen Y."/>
        </authorList>
    </citation>
    <scope>NUCLEOTIDE SEQUENCE [LARGE SCALE GENOMIC DNA]</scope>
    <source>
        <strain evidence="1">Cs_M1</strain>
        <tissue evidence="1">Blood</tissue>
    </source>
</reference>
<sequence length="54" mass="5924">MQTFGGTEEEYLIPGSNQPKIMIPGDGTKCMARLPRGSQLFSTPIHCPILPRAH</sequence>